<reference evidence="7" key="2">
    <citation type="submission" date="2022-09" db="EMBL/GenBank/DDBJ databases">
        <title>Biosynthetic gene clusters of Dactylosporangioum fulvum.</title>
        <authorList>
            <person name="Caradec T."/>
        </authorList>
    </citation>
    <scope>NUCLEOTIDE SEQUENCE</scope>
    <source>
        <strain evidence="7">NRRL B-16292</strain>
    </source>
</reference>
<dbReference type="EMBL" id="CP073720">
    <property type="protein sequence ID" value="UWP80315.1"/>
    <property type="molecule type" value="Genomic_DNA"/>
</dbReference>
<keyword evidence="3 5" id="KW-1133">Transmembrane helix</keyword>
<evidence type="ECO:0000313" key="7">
    <source>
        <dbReference type="EMBL" id="UWP80315.1"/>
    </source>
</evidence>
<evidence type="ECO:0000259" key="6">
    <source>
        <dbReference type="Pfam" id="PF07291"/>
    </source>
</evidence>
<gene>
    <name evidence="7" type="ORF">Dfulv_34850</name>
</gene>
<evidence type="ECO:0000256" key="3">
    <source>
        <dbReference type="ARBA" id="ARBA00022989"/>
    </source>
</evidence>
<evidence type="ECO:0000313" key="8">
    <source>
        <dbReference type="Proteomes" id="UP001059617"/>
    </source>
</evidence>
<keyword evidence="4 5" id="KW-0472">Membrane</keyword>
<protein>
    <recommendedName>
        <fullName evidence="6">Methylamine utilisation protein MauE domain-containing protein</fullName>
    </recommendedName>
</protein>
<feature type="transmembrane region" description="Helical" evidence="5">
    <location>
        <begin position="70"/>
        <end position="88"/>
    </location>
</feature>
<reference evidence="7" key="1">
    <citation type="submission" date="2021-04" db="EMBL/GenBank/DDBJ databases">
        <authorList>
            <person name="Hartkoorn R.C."/>
            <person name="Beaudoing E."/>
            <person name="Hot D."/>
        </authorList>
    </citation>
    <scope>NUCLEOTIDE SEQUENCE</scope>
    <source>
        <strain evidence="7">NRRL B-16292</strain>
    </source>
</reference>
<feature type="transmembrane region" description="Helical" evidence="5">
    <location>
        <begin position="6"/>
        <end position="24"/>
    </location>
</feature>
<evidence type="ECO:0000256" key="5">
    <source>
        <dbReference type="SAM" id="Phobius"/>
    </source>
</evidence>
<comment type="subcellular location">
    <subcellularLocation>
        <location evidence="1">Membrane</location>
        <topology evidence="1">Multi-pass membrane protein</topology>
    </subcellularLocation>
</comment>
<keyword evidence="8" id="KW-1185">Reference proteome</keyword>
<name>A0ABY5VSZ0_9ACTN</name>
<evidence type="ECO:0000256" key="1">
    <source>
        <dbReference type="ARBA" id="ARBA00004141"/>
    </source>
</evidence>
<sequence>MSVLLLYSRCLIGAVFAIAVVSKLRAPGAFVTSVRQMEVLPTGWAPPVAVAVVVGEAAVVLAMVRAPLPGFAGAMLLLGGFTAAVAVAMRRGKPATCRCFGTAGAPFGRRHVMRNLALIACAGAGGALAAAGVTDVTGRMLALAMPAALLSAVAVTRLDDLMFLLFTPARPGIGPARAVRVRAARPTGSR</sequence>
<dbReference type="Proteomes" id="UP001059617">
    <property type="component" value="Chromosome"/>
</dbReference>
<dbReference type="Pfam" id="PF07291">
    <property type="entry name" value="MauE"/>
    <property type="match status" value="1"/>
</dbReference>
<organism evidence="7 8">
    <name type="scientific">Dactylosporangium fulvum</name>
    <dbReference type="NCBI Taxonomy" id="53359"/>
    <lineage>
        <taxon>Bacteria</taxon>
        <taxon>Bacillati</taxon>
        <taxon>Actinomycetota</taxon>
        <taxon>Actinomycetes</taxon>
        <taxon>Micromonosporales</taxon>
        <taxon>Micromonosporaceae</taxon>
        <taxon>Dactylosporangium</taxon>
    </lineage>
</organism>
<evidence type="ECO:0000256" key="4">
    <source>
        <dbReference type="ARBA" id="ARBA00023136"/>
    </source>
</evidence>
<feature type="domain" description="Methylamine utilisation protein MauE" evidence="6">
    <location>
        <begin position="1"/>
        <end position="126"/>
    </location>
</feature>
<dbReference type="RefSeq" id="WP_259858073.1">
    <property type="nucleotide sequence ID" value="NZ_BAAAST010000009.1"/>
</dbReference>
<evidence type="ECO:0000256" key="2">
    <source>
        <dbReference type="ARBA" id="ARBA00022692"/>
    </source>
</evidence>
<feature type="transmembrane region" description="Helical" evidence="5">
    <location>
        <begin position="116"/>
        <end position="134"/>
    </location>
</feature>
<feature type="transmembrane region" description="Helical" evidence="5">
    <location>
        <begin position="44"/>
        <end position="64"/>
    </location>
</feature>
<accession>A0ABY5VSZ0</accession>
<proteinExistence type="predicted"/>
<keyword evidence="2 5" id="KW-0812">Transmembrane</keyword>
<dbReference type="InterPro" id="IPR009908">
    <property type="entry name" value="Methylamine_util_MauE"/>
</dbReference>